<dbReference type="Gene3D" id="2.102.10.10">
    <property type="entry name" value="Rieske [2Fe-2S] iron-sulphur domain"/>
    <property type="match status" value="1"/>
</dbReference>
<protein>
    <submittedName>
        <fullName evidence="8">Rieske 2Fe-2S domain-containing protein</fullName>
    </submittedName>
</protein>
<dbReference type="Proteomes" id="UP001139031">
    <property type="component" value="Unassembled WGS sequence"/>
</dbReference>
<evidence type="ECO:0000256" key="4">
    <source>
        <dbReference type="ARBA" id="ARBA00023014"/>
    </source>
</evidence>
<evidence type="ECO:0000259" key="7">
    <source>
        <dbReference type="PROSITE" id="PS51296"/>
    </source>
</evidence>
<evidence type="ECO:0000256" key="3">
    <source>
        <dbReference type="ARBA" id="ARBA00023004"/>
    </source>
</evidence>
<reference evidence="8" key="1">
    <citation type="submission" date="2021-08" db="EMBL/GenBank/DDBJ databases">
        <authorList>
            <person name="Stevens D.C."/>
        </authorList>
    </citation>
    <scope>NUCLEOTIDE SEQUENCE</scope>
    <source>
        <strain evidence="8">DSM 53165</strain>
    </source>
</reference>
<evidence type="ECO:0000256" key="2">
    <source>
        <dbReference type="ARBA" id="ARBA00022723"/>
    </source>
</evidence>
<evidence type="ECO:0000256" key="6">
    <source>
        <dbReference type="ARBA" id="ARBA00034078"/>
    </source>
</evidence>
<dbReference type="EMBL" id="JAIRAU010000033">
    <property type="protein sequence ID" value="MBZ5712619.1"/>
    <property type="molecule type" value="Genomic_DNA"/>
</dbReference>
<dbReference type="PRINTS" id="PR00162">
    <property type="entry name" value="RIESKE"/>
</dbReference>
<accession>A0ABS7TWJ1</accession>
<dbReference type="SUPFAM" id="SSF50022">
    <property type="entry name" value="ISP domain"/>
    <property type="match status" value="1"/>
</dbReference>
<keyword evidence="4" id="KW-0411">Iron-sulfur</keyword>
<dbReference type="InterPro" id="IPR036922">
    <property type="entry name" value="Rieske_2Fe-2S_sf"/>
</dbReference>
<dbReference type="PROSITE" id="PS51296">
    <property type="entry name" value="RIESKE"/>
    <property type="match status" value="1"/>
</dbReference>
<gene>
    <name evidence="8" type="ORF">K7C98_25545</name>
</gene>
<sequence>MNERSRADLKASSPVYTRREVLGRGAGVVSLAVIGCAGKLPPAHEVQAEGGEVAIALADAPEMAQPDGVMTVEVAGVKKPVLVVREGESYEALLLKCTHMGCTPGWNAAERSLDCPCHGSRFDAHGAVLKGPAKAPLAKYAVTADGSTLRFRVG</sequence>
<evidence type="ECO:0000313" key="9">
    <source>
        <dbReference type="Proteomes" id="UP001139031"/>
    </source>
</evidence>
<feature type="domain" description="Rieske" evidence="7">
    <location>
        <begin position="57"/>
        <end position="151"/>
    </location>
</feature>
<proteinExistence type="predicted"/>
<organism evidence="8 9">
    <name type="scientific">Nannocystis pusilla</name>
    <dbReference type="NCBI Taxonomy" id="889268"/>
    <lineage>
        <taxon>Bacteria</taxon>
        <taxon>Pseudomonadati</taxon>
        <taxon>Myxococcota</taxon>
        <taxon>Polyangia</taxon>
        <taxon>Nannocystales</taxon>
        <taxon>Nannocystaceae</taxon>
        <taxon>Nannocystis</taxon>
    </lineage>
</organism>
<dbReference type="PANTHER" id="PTHR10134">
    <property type="entry name" value="CYTOCHROME B-C1 COMPLEX SUBUNIT RIESKE, MITOCHONDRIAL"/>
    <property type="match status" value="1"/>
</dbReference>
<keyword evidence="9" id="KW-1185">Reference proteome</keyword>
<evidence type="ECO:0000256" key="1">
    <source>
        <dbReference type="ARBA" id="ARBA00022714"/>
    </source>
</evidence>
<dbReference type="InterPro" id="IPR014349">
    <property type="entry name" value="Rieske_Fe-S_prot"/>
</dbReference>
<evidence type="ECO:0000256" key="5">
    <source>
        <dbReference type="ARBA" id="ARBA00023157"/>
    </source>
</evidence>
<comment type="caution">
    <text evidence="8">The sequence shown here is derived from an EMBL/GenBank/DDBJ whole genome shotgun (WGS) entry which is preliminary data.</text>
</comment>
<keyword evidence="2" id="KW-0479">Metal-binding</keyword>
<dbReference type="RefSeq" id="WP_224194375.1">
    <property type="nucleotide sequence ID" value="NZ_JAIRAU010000033.1"/>
</dbReference>
<name>A0ABS7TWJ1_9BACT</name>
<dbReference type="InterPro" id="IPR005805">
    <property type="entry name" value="Rieske_Fe-S_prot_C"/>
</dbReference>
<keyword evidence="5" id="KW-1015">Disulfide bond</keyword>
<comment type="cofactor">
    <cofactor evidence="6">
        <name>[2Fe-2S] cluster</name>
        <dbReference type="ChEBI" id="CHEBI:190135"/>
    </cofactor>
</comment>
<evidence type="ECO:0000313" key="8">
    <source>
        <dbReference type="EMBL" id="MBZ5712619.1"/>
    </source>
</evidence>
<dbReference type="Pfam" id="PF00355">
    <property type="entry name" value="Rieske"/>
    <property type="match status" value="1"/>
</dbReference>
<keyword evidence="3" id="KW-0408">Iron</keyword>
<keyword evidence="1" id="KW-0001">2Fe-2S</keyword>
<dbReference type="InterPro" id="IPR017941">
    <property type="entry name" value="Rieske_2Fe-2S"/>
</dbReference>